<evidence type="ECO:0000313" key="8">
    <source>
        <dbReference type="EMBL" id="RNL75349.1"/>
    </source>
</evidence>
<keyword evidence="3 6" id="KW-0812">Transmembrane</keyword>
<evidence type="ECO:0000256" key="2">
    <source>
        <dbReference type="ARBA" id="ARBA00022475"/>
    </source>
</evidence>
<feature type="transmembrane region" description="Helical" evidence="6">
    <location>
        <begin position="50"/>
        <end position="68"/>
    </location>
</feature>
<evidence type="ECO:0000313" key="9">
    <source>
        <dbReference type="Proteomes" id="UP000277094"/>
    </source>
</evidence>
<dbReference type="PANTHER" id="PTHR40077:SF2">
    <property type="entry name" value="MEMBRANE PROTEIN"/>
    <property type="match status" value="1"/>
</dbReference>
<accession>A0A3N0DI59</accession>
<keyword evidence="2" id="KW-1003">Cell membrane</keyword>
<proteinExistence type="predicted"/>
<dbReference type="NCBIfam" id="TIGR03954">
    <property type="entry name" value="integ_memb_HG"/>
    <property type="match status" value="1"/>
</dbReference>
<sequence>MRNLFNAYRILAPIVGVLLTVMSAVALPMKYLLTEGSSGQKFGEDISIGWVFHGWFYIAYVIVAFLIARRARWTVQFSVLVLLAGLIPLLIFFVERVVVRKLREQFPELNEPTASAPA</sequence>
<feature type="domain" description="DUF3817" evidence="7">
    <location>
        <begin position="6"/>
        <end position="99"/>
    </location>
</feature>
<evidence type="ECO:0000256" key="1">
    <source>
        <dbReference type="ARBA" id="ARBA00004651"/>
    </source>
</evidence>
<protein>
    <submittedName>
        <fullName evidence="8">DUF3817 domain-containing protein</fullName>
    </submittedName>
</protein>
<comment type="caution">
    <text evidence="8">The sequence shown here is derived from an EMBL/GenBank/DDBJ whole genome shotgun (WGS) entry which is preliminary data.</text>
</comment>
<evidence type="ECO:0000256" key="6">
    <source>
        <dbReference type="SAM" id="Phobius"/>
    </source>
</evidence>
<dbReference type="EMBL" id="RJSG01000006">
    <property type="protein sequence ID" value="RNL75349.1"/>
    <property type="molecule type" value="Genomic_DNA"/>
</dbReference>
<evidence type="ECO:0000256" key="3">
    <source>
        <dbReference type="ARBA" id="ARBA00022692"/>
    </source>
</evidence>
<comment type="subcellular location">
    <subcellularLocation>
        <location evidence="1">Cell membrane</location>
        <topology evidence="1">Multi-pass membrane protein</topology>
    </subcellularLocation>
</comment>
<organism evidence="8 9">
    <name type="scientific">Nocardioides marmorisolisilvae</name>
    <dbReference type="NCBI Taxonomy" id="1542737"/>
    <lineage>
        <taxon>Bacteria</taxon>
        <taxon>Bacillati</taxon>
        <taxon>Actinomycetota</taxon>
        <taxon>Actinomycetes</taxon>
        <taxon>Propionibacteriales</taxon>
        <taxon>Nocardioidaceae</taxon>
        <taxon>Nocardioides</taxon>
    </lineage>
</organism>
<keyword evidence="5 6" id="KW-0472">Membrane</keyword>
<evidence type="ECO:0000256" key="4">
    <source>
        <dbReference type="ARBA" id="ARBA00022989"/>
    </source>
</evidence>
<dbReference type="RefSeq" id="WP_123235534.1">
    <property type="nucleotide sequence ID" value="NZ_RJSG01000006.1"/>
</dbReference>
<dbReference type="Proteomes" id="UP000277094">
    <property type="component" value="Unassembled WGS sequence"/>
</dbReference>
<keyword evidence="4 6" id="KW-1133">Transmembrane helix</keyword>
<dbReference type="PANTHER" id="PTHR40077">
    <property type="entry name" value="MEMBRANE PROTEIN-RELATED"/>
    <property type="match status" value="1"/>
</dbReference>
<dbReference type="InterPro" id="IPR023845">
    <property type="entry name" value="DUF3817_TM"/>
</dbReference>
<gene>
    <name evidence="8" type="ORF">EFL95_18170</name>
</gene>
<reference evidence="8 9" key="1">
    <citation type="submission" date="2018-11" db="EMBL/GenBank/DDBJ databases">
        <authorList>
            <person name="Li F."/>
        </authorList>
    </citation>
    <scope>NUCLEOTIDE SEQUENCE [LARGE SCALE GENOMIC DNA]</scope>
    <source>
        <strain evidence="8 9">KIS18-7</strain>
    </source>
</reference>
<dbReference type="AlphaFoldDB" id="A0A3N0DI59"/>
<name>A0A3N0DI59_9ACTN</name>
<evidence type="ECO:0000259" key="7">
    <source>
        <dbReference type="Pfam" id="PF12823"/>
    </source>
</evidence>
<dbReference type="OrthoDB" id="9342687at2"/>
<dbReference type="GO" id="GO:0005886">
    <property type="term" value="C:plasma membrane"/>
    <property type="evidence" value="ECO:0007669"/>
    <property type="project" value="UniProtKB-SubCell"/>
</dbReference>
<dbReference type="Pfam" id="PF12823">
    <property type="entry name" value="DUF3817"/>
    <property type="match status" value="1"/>
</dbReference>
<keyword evidence="9" id="KW-1185">Reference proteome</keyword>
<evidence type="ECO:0000256" key="5">
    <source>
        <dbReference type="ARBA" id="ARBA00023136"/>
    </source>
</evidence>
<feature type="transmembrane region" description="Helical" evidence="6">
    <location>
        <begin position="75"/>
        <end position="94"/>
    </location>
</feature>